<feature type="region of interest" description="Disordered" evidence="1">
    <location>
        <begin position="644"/>
        <end position="676"/>
    </location>
</feature>
<feature type="compositionally biased region" description="Polar residues" evidence="1">
    <location>
        <begin position="8"/>
        <end position="19"/>
    </location>
</feature>
<name>A0AAJ7WKS0_PETMA</name>
<sequence>MGGDPDVTRQQPEASSPRTLEQGPTAKSETQKTFCVTSQQAGAVADNAVQGGPSDLAQADAGAAATAELDELIDELEMGLTTDDDSRSKSGPRNVETVKINKTEADVDSTVEPVKKPESAFPDSTVMKATADSSSDKTDKVDVNDETNANVATDVNRGPSEKPLQFLKARDDVQRMEAADGNEAGNAPQVSAEPPVTQTKNGNEAKVDFLAKVRESALAQQLDRKSKPALCGSFTGATAEASGCVVGEQDPGRKRLPVAFPDTSTKPNSELSRAGRRGGGSLKCLDKMPVKNETCLNAHVEKIPVVHAKSVDKQVKSIPVERQDASSEQHTEQLVTRQHKTHVEESVLIQPVEIRQEIAGAREEIVEPDKVCKVIAEARLTKSEKVSEINETSQPVMDQSNEPGASMQNRIFHKTRSISKERRAPEVECQNHSAETSPVFPVCKQPSDRWRSTNEITRDYLPKVGLTTYRIVPSKPVIRPKPGTADVPFLLPAYKTEPGKTENATATNATKEIKETLKYYSTAKIGDITTNPQQHTAHQSPVIPLPLIPPPVIPPPLIPPPVIPPPLIAPPVIPPPLIPPPVIPPPLIPPPVIPPQLSPPPVIPPPLIPPPVIPPPMIPHLSGLSIVARPFQRSHSLQCTTEAISQQHSATEPLASTATSPPPLPPPPSSSKQDAFFRPGRRASSIYVASAIAKRTAYKAIDAPNETYSGTTTTNTTPVHALPPIQVNWEQDELTIPPPPQFSTEENANIPNAPGDPGKVIIITEAPRVHQWKPKLFRPVSFPSVMFKNDKPSSVSVASSHSESKNAVFPVKSPPPVSPKPSSGNPFNTPSAAAAAAAEDEELVSQQLREADSGDSATRKPSGEDSCPFGPMLKSKPVVQKPKFNVTDVKKE</sequence>
<dbReference type="AlphaFoldDB" id="A0AAJ7WKS0"/>
<keyword evidence="2" id="KW-1185">Reference proteome</keyword>
<evidence type="ECO:0000313" key="3">
    <source>
        <dbReference type="RefSeq" id="XP_032801245.1"/>
    </source>
</evidence>
<evidence type="ECO:0000256" key="1">
    <source>
        <dbReference type="SAM" id="MobiDB-lite"/>
    </source>
</evidence>
<feature type="compositionally biased region" description="Polar residues" evidence="1">
    <location>
        <begin position="262"/>
        <end position="271"/>
    </location>
</feature>
<feature type="region of interest" description="Disordered" evidence="1">
    <location>
        <begin position="317"/>
        <end position="339"/>
    </location>
</feature>
<dbReference type="Proteomes" id="UP001318040">
    <property type="component" value="Unplaced"/>
</dbReference>
<evidence type="ECO:0000313" key="2">
    <source>
        <dbReference type="Proteomes" id="UP001318040"/>
    </source>
</evidence>
<feature type="region of interest" description="Disordered" evidence="1">
    <location>
        <begin position="1"/>
        <end position="33"/>
    </location>
</feature>
<feature type="compositionally biased region" description="Basic and acidic residues" evidence="1">
    <location>
        <begin position="168"/>
        <end position="178"/>
    </location>
</feature>
<feature type="compositionally biased region" description="Basic and acidic residues" evidence="1">
    <location>
        <begin position="134"/>
        <end position="143"/>
    </location>
</feature>
<gene>
    <name evidence="3" type="primary">LOC116938255</name>
</gene>
<feature type="region of interest" description="Disordered" evidence="1">
    <location>
        <begin position="79"/>
        <end position="203"/>
    </location>
</feature>
<proteinExistence type="predicted"/>
<feature type="compositionally biased region" description="Pro residues" evidence="1">
    <location>
        <begin position="660"/>
        <end position="669"/>
    </location>
</feature>
<reference evidence="3" key="1">
    <citation type="submission" date="2025-08" db="UniProtKB">
        <authorList>
            <consortium name="RefSeq"/>
        </authorList>
    </citation>
    <scope>IDENTIFICATION</scope>
    <source>
        <tissue evidence="3">Sperm</tissue>
    </source>
</reference>
<protein>
    <submittedName>
        <fullName evidence="3">Protein enabled homolog</fullName>
    </submittedName>
</protein>
<accession>A0AAJ7WKS0</accession>
<dbReference type="RefSeq" id="XP_032801245.1">
    <property type="nucleotide sequence ID" value="XM_032945354.1"/>
</dbReference>
<feature type="compositionally biased region" description="Basic and acidic residues" evidence="1">
    <location>
        <begin position="849"/>
        <end position="863"/>
    </location>
</feature>
<organism evidence="2 3">
    <name type="scientific">Petromyzon marinus</name>
    <name type="common">Sea lamprey</name>
    <dbReference type="NCBI Taxonomy" id="7757"/>
    <lineage>
        <taxon>Eukaryota</taxon>
        <taxon>Metazoa</taxon>
        <taxon>Chordata</taxon>
        <taxon>Craniata</taxon>
        <taxon>Vertebrata</taxon>
        <taxon>Cyclostomata</taxon>
        <taxon>Hyperoartia</taxon>
        <taxon>Petromyzontiformes</taxon>
        <taxon>Petromyzontidae</taxon>
        <taxon>Petromyzon</taxon>
    </lineage>
</organism>
<feature type="region of interest" description="Disordered" evidence="1">
    <location>
        <begin position="257"/>
        <end position="282"/>
    </location>
</feature>
<feature type="compositionally biased region" description="Basic and acidic residues" evidence="1">
    <location>
        <begin position="317"/>
        <end position="331"/>
    </location>
</feature>
<dbReference type="KEGG" id="pmrn:116938255"/>
<feature type="region of interest" description="Disordered" evidence="1">
    <location>
        <begin position="788"/>
        <end position="892"/>
    </location>
</feature>